<reference evidence="3 4" key="1">
    <citation type="submission" date="2016-07" db="EMBL/GenBank/DDBJ databases">
        <title>Pervasive Adenine N6-methylation of Active Genes in Fungi.</title>
        <authorList>
            <consortium name="DOE Joint Genome Institute"/>
            <person name="Mondo S.J."/>
            <person name="Dannebaum R.O."/>
            <person name="Kuo R.C."/>
            <person name="Labutti K."/>
            <person name="Haridas S."/>
            <person name="Kuo A."/>
            <person name="Salamov A."/>
            <person name="Ahrendt S.R."/>
            <person name="Lipzen A."/>
            <person name="Sullivan W."/>
            <person name="Andreopoulos W.B."/>
            <person name="Clum A."/>
            <person name="Lindquist E."/>
            <person name="Daum C."/>
            <person name="Ramamoorthy G.K."/>
            <person name="Gryganskyi A."/>
            <person name="Culley D."/>
            <person name="Magnuson J.K."/>
            <person name="James T.Y."/>
            <person name="O'Malley M.A."/>
            <person name="Stajich J.E."/>
            <person name="Spatafora J.W."/>
            <person name="Visel A."/>
            <person name="Grigoriev I.V."/>
        </authorList>
    </citation>
    <scope>NUCLEOTIDE SEQUENCE [LARGE SCALE GENOMIC DNA]</scope>
    <source>
        <strain evidence="3 4">68-887.2</strain>
    </source>
</reference>
<protein>
    <submittedName>
        <fullName evidence="3">Thioredoxin-like protein</fullName>
    </submittedName>
</protein>
<dbReference type="Gene3D" id="3.40.30.10">
    <property type="entry name" value="Glutaredoxin"/>
    <property type="match status" value="1"/>
</dbReference>
<evidence type="ECO:0000313" key="3">
    <source>
        <dbReference type="EMBL" id="ORY34755.1"/>
    </source>
</evidence>
<organism evidence="3 4">
    <name type="scientific">Naematelia encephala</name>
    <dbReference type="NCBI Taxonomy" id="71784"/>
    <lineage>
        <taxon>Eukaryota</taxon>
        <taxon>Fungi</taxon>
        <taxon>Dikarya</taxon>
        <taxon>Basidiomycota</taxon>
        <taxon>Agaricomycotina</taxon>
        <taxon>Tremellomycetes</taxon>
        <taxon>Tremellales</taxon>
        <taxon>Naemateliaceae</taxon>
        <taxon>Naematelia</taxon>
    </lineage>
</organism>
<comment type="caution">
    <text evidence="3">The sequence shown here is derived from an EMBL/GenBank/DDBJ whole genome shotgun (WGS) entry which is preliminary data.</text>
</comment>
<dbReference type="EMBL" id="MCFC01000002">
    <property type="protein sequence ID" value="ORY34755.1"/>
    <property type="molecule type" value="Genomic_DNA"/>
</dbReference>
<dbReference type="PANTHER" id="PTHR46115">
    <property type="entry name" value="THIOREDOXIN-LIKE PROTEIN 1"/>
    <property type="match status" value="1"/>
</dbReference>
<evidence type="ECO:0000259" key="2">
    <source>
        <dbReference type="Pfam" id="PF00085"/>
    </source>
</evidence>
<dbReference type="InterPro" id="IPR013766">
    <property type="entry name" value="Thioredoxin_domain"/>
</dbReference>
<evidence type="ECO:0000256" key="1">
    <source>
        <dbReference type="ARBA" id="ARBA00023157"/>
    </source>
</evidence>
<dbReference type="Proteomes" id="UP000193986">
    <property type="component" value="Unassembled WGS sequence"/>
</dbReference>
<dbReference type="AlphaFoldDB" id="A0A1Y2BKY5"/>
<dbReference type="OrthoDB" id="2121326at2759"/>
<gene>
    <name evidence="3" type="ORF">BCR39DRAFT_514498</name>
</gene>
<proteinExistence type="predicted"/>
<dbReference type="InParanoid" id="A0A1Y2BKY5"/>
<dbReference type="InterPro" id="IPR036249">
    <property type="entry name" value="Thioredoxin-like_sf"/>
</dbReference>
<accession>A0A1Y2BKY5</accession>
<dbReference type="CDD" id="cd02947">
    <property type="entry name" value="TRX_family"/>
    <property type="match status" value="1"/>
</dbReference>
<name>A0A1Y2BKY5_9TREE</name>
<evidence type="ECO:0000313" key="4">
    <source>
        <dbReference type="Proteomes" id="UP000193986"/>
    </source>
</evidence>
<feature type="domain" description="Thioredoxin" evidence="2">
    <location>
        <begin position="1"/>
        <end position="66"/>
    </location>
</feature>
<sequence>MISPHFAKLEDKYPSVKFVKVDVEEQEEIAQEQGIRSMPTFIVYKDGKAIETMSGAVPAKLTALIEKVASA</sequence>
<dbReference type="SUPFAM" id="SSF52833">
    <property type="entry name" value="Thioredoxin-like"/>
    <property type="match status" value="1"/>
</dbReference>
<keyword evidence="1" id="KW-1015">Disulfide bond</keyword>
<dbReference type="Pfam" id="PF00085">
    <property type="entry name" value="Thioredoxin"/>
    <property type="match status" value="1"/>
</dbReference>
<dbReference type="STRING" id="71784.A0A1Y2BKY5"/>
<keyword evidence="4" id="KW-1185">Reference proteome</keyword>